<dbReference type="PANTHER" id="PTHR11203:SF37">
    <property type="entry name" value="INTEGRATOR COMPLEX SUBUNIT 11"/>
    <property type="match status" value="1"/>
</dbReference>
<organism evidence="4 5">
    <name type="scientific">Azotobacter chroococcum NCIMB 8003</name>
    <dbReference type="NCBI Taxonomy" id="1328314"/>
    <lineage>
        <taxon>Bacteria</taxon>
        <taxon>Pseudomonadati</taxon>
        <taxon>Pseudomonadota</taxon>
        <taxon>Gammaproteobacteria</taxon>
        <taxon>Pseudomonadales</taxon>
        <taxon>Pseudomonadaceae</taxon>
        <taxon>Azotobacter</taxon>
    </lineage>
</organism>
<dbReference type="Pfam" id="PF10996">
    <property type="entry name" value="Beta-Casp"/>
    <property type="match status" value="1"/>
</dbReference>
<dbReference type="PANTHER" id="PTHR11203">
    <property type="entry name" value="CLEAVAGE AND POLYADENYLATION SPECIFICITY FACTOR FAMILY MEMBER"/>
    <property type="match status" value="1"/>
</dbReference>
<dbReference type="GO" id="GO:0016787">
    <property type="term" value="F:hydrolase activity"/>
    <property type="evidence" value="ECO:0007669"/>
    <property type="project" value="UniProtKB-KW"/>
</dbReference>
<gene>
    <name evidence="4" type="ORF">Achr_26890</name>
</gene>
<protein>
    <submittedName>
        <fullName evidence="4">Metallo-beta-lactamase family, beta-CASP subfamily</fullName>
    </submittedName>
</protein>
<dbReference type="InterPro" id="IPR022712">
    <property type="entry name" value="Beta_Casp"/>
</dbReference>
<reference evidence="4 5" key="1">
    <citation type="journal article" date="2015" name="PLoS ONE">
        <title>Azotobacter Genomes: The Genome of Azotobacter chroococcum NCIMB 8003 (ATCC 4412).</title>
        <authorList>
            <person name="Robson R.L."/>
            <person name="Jones R."/>
            <person name="Robson R.M."/>
            <person name="Schwartz A."/>
            <person name="Richardson T.H."/>
        </authorList>
    </citation>
    <scope>NUCLEOTIDE SEQUENCE [LARGE SCALE GENOMIC DNA]</scope>
    <source>
        <strain evidence="4 5">NCIMB 8003</strain>
    </source>
</reference>
<dbReference type="EMBL" id="CP010415">
    <property type="protein sequence ID" value="AJE22115.1"/>
    <property type="molecule type" value="Genomic_DNA"/>
</dbReference>
<keyword evidence="5" id="KW-1185">Reference proteome</keyword>
<evidence type="ECO:0000259" key="2">
    <source>
        <dbReference type="SMART" id="SM00849"/>
    </source>
</evidence>
<dbReference type="SMART" id="SM01027">
    <property type="entry name" value="Beta-Casp"/>
    <property type="match status" value="1"/>
</dbReference>
<sequence length="503" mass="55510">MTSPQGNGNLELKDRAMSYPEILHHGATHGVTGSCHQLLMDAQHSLLVDCGLFQGAETSADGRGGAGSLPVGFPLDTVKALIATHVHIDHVGRIPYLLAAGFKGPILCSEPSARLLPIVLEDAFKLGVSGDQQQVERYLKLIGQRLIALPYRHWFTLADTPALLCKVRLQRAGHILGSAYVEVDLHYRHTGQKRRILFSGDLGAPHAPLLPAPQPPYRADTLVIESTYGDRLHEDRRSRRQRLEAVIEQALADRGSVLIPAFSVGRTQELLYELEDIIHRKTRSRPAGNSGGYPLPGNASGQTGWPQLAIILDSPLASRFTQAYRELQPFWDQEAIKRVKSGRRPLGFEQLITVESHADHLRMVGHLASTARPAIVVAGSGMCTSGRIVNYLKAMLGDRRHNVLFVGYQAMGTPGHAIQKYGPRGGYVDLEGERFEIRAGIATLGGYSAHADRQGLVSFITRMREWPDEIRLVHGEADAKRALAAELRRRYEQRQKRVNIITP</sequence>
<dbReference type="STRING" id="1328314.Achr_26890"/>
<dbReference type="InterPro" id="IPR011108">
    <property type="entry name" value="RMMBL"/>
</dbReference>
<evidence type="ECO:0000259" key="3">
    <source>
        <dbReference type="SMART" id="SM01027"/>
    </source>
</evidence>
<keyword evidence="1" id="KW-0378">Hydrolase</keyword>
<name>A0A0C4WRC6_9GAMM</name>
<dbReference type="CDD" id="cd16295">
    <property type="entry name" value="TTHA0252-CPSF-like_MBL-fold"/>
    <property type="match status" value="1"/>
</dbReference>
<evidence type="ECO:0000313" key="4">
    <source>
        <dbReference type="EMBL" id="AJE22115.1"/>
    </source>
</evidence>
<feature type="domain" description="Beta-Casp" evidence="3">
    <location>
        <begin position="267"/>
        <end position="418"/>
    </location>
</feature>
<dbReference type="InterPro" id="IPR036866">
    <property type="entry name" value="RibonucZ/Hydroxyglut_hydro"/>
</dbReference>
<evidence type="ECO:0000313" key="5">
    <source>
        <dbReference type="Proteomes" id="UP000068210"/>
    </source>
</evidence>
<dbReference type="SUPFAM" id="SSF56281">
    <property type="entry name" value="Metallo-hydrolase/oxidoreductase"/>
    <property type="match status" value="1"/>
</dbReference>
<dbReference type="Pfam" id="PF07521">
    <property type="entry name" value="RMMBL"/>
    <property type="match status" value="1"/>
</dbReference>
<dbReference type="KEGG" id="acx:Achr_26890"/>
<dbReference type="Proteomes" id="UP000068210">
    <property type="component" value="Chromosome"/>
</dbReference>
<proteinExistence type="predicted"/>
<accession>A0A0C4WRC6</accession>
<evidence type="ECO:0000256" key="1">
    <source>
        <dbReference type="ARBA" id="ARBA00022801"/>
    </source>
</evidence>
<dbReference type="InterPro" id="IPR050698">
    <property type="entry name" value="MBL"/>
</dbReference>
<feature type="domain" description="Metallo-beta-lactamase" evidence="2">
    <location>
        <begin position="34"/>
        <end position="262"/>
    </location>
</feature>
<dbReference type="HOGENOM" id="CLU_009673_5_0_6"/>
<dbReference type="InterPro" id="IPR001279">
    <property type="entry name" value="Metallo-B-lactamas"/>
</dbReference>
<dbReference type="SMART" id="SM00849">
    <property type="entry name" value="Lactamase_B"/>
    <property type="match status" value="1"/>
</dbReference>
<dbReference type="GO" id="GO:0004521">
    <property type="term" value="F:RNA endonuclease activity"/>
    <property type="evidence" value="ECO:0007669"/>
    <property type="project" value="TreeGrafter"/>
</dbReference>
<dbReference type="Pfam" id="PF00753">
    <property type="entry name" value="Lactamase_B"/>
    <property type="match status" value="1"/>
</dbReference>
<dbReference type="Gene3D" id="3.40.50.10890">
    <property type="match status" value="1"/>
</dbReference>
<dbReference type="Gene3D" id="3.60.15.10">
    <property type="entry name" value="Ribonuclease Z/Hydroxyacylglutathione hydrolase-like"/>
    <property type="match status" value="1"/>
</dbReference>
<dbReference type="AlphaFoldDB" id="A0A0C4WRC6"/>